<organism evidence="2 4">
    <name type="scientific">Mucilaginibacter lappiensis</name>
    <dbReference type="NCBI Taxonomy" id="354630"/>
    <lineage>
        <taxon>Bacteria</taxon>
        <taxon>Pseudomonadati</taxon>
        <taxon>Bacteroidota</taxon>
        <taxon>Sphingobacteriia</taxon>
        <taxon>Sphingobacteriales</taxon>
        <taxon>Sphingobacteriaceae</taxon>
        <taxon>Mucilaginibacter</taxon>
    </lineage>
</organism>
<keyword evidence="3" id="KW-1185">Reference proteome</keyword>
<evidence type="ECO:0000313" key="1">
    <source>
        <dbReference type="EMBL" id="MBB6111626.1"/>
    </source>
</evidence>
<reference evidence="3 4" key="1">
    <citation type="submission" date="2020-08" db="EMBL/GenBank/DDBJ databases">
        <title>Genomic Encyclopedia of Type Strains, Phase IV (KMG-V): Genome sequencing to study the core and pangenomes of soil and plant-associated prokaryotes.</title>
        <authorList>
            <person name="Whitman W."/>
        </authorList>
    </citation>
    <scope>NUCLEOTIDE SEQUENCE [LARGE SCALE GENOMIC DNA]</scope>
    <source>
        <strain evidence="1 3">ANJLi2</strain>
        <strain evidence="2 4">MP601</strain>
    </source>
</reference>
<name>A0A841JL82_9SPHI</name>
<evidence type="ECO:0000313" key="2">
    <source>
        <dbReference type="EMBL" id="MBB6131032.1"/>
    </source>
</evidence>
<accession>A0A841JL82</accession>
<dbReference type="EMBL" id="JACHCB010000013">
    <property type="protein sequence ID" value="MBB6111626.1"/>
    <property type="molecule type" value="Genomic_DNA"/>
</dbReference>
<dbReference type="Proteomes" id="UP000541583">
    <property type="component" value="Unassembled WGS sequence"/>
</dbReference>
<dbReference type="EMBL" id="JACHCA010000019">
    <property type="protein sequence ID" value="MBB6131032.1"/>
    <property type="molecule type" value="Genomic_DNA"/>
</dbReference>
<proteinExistence type="predicted"/>
<evidence type="ECO:0000313" key="3">
    <source>
        <dbReference type="Proteomes" id="UP000541583"/>
    </source>
</evidence>
<gene>
    <name evidence="2" type="ORF">HDF22_005183</name>
    <name evidence="1" type="ORF">HDF23_004397</name>
</gene>
<dbReference type="OrthoDB" id="9834223at2"/>
<sequence length="109" mass="12550">MSAPFLSNLGGDLTCYVGKEIVENRSFILERNPGLFDQRYLNKKGSIYLLPGDTFIENQTTWKEELVSEVAVPVLDEFKIDNVKDFLFWLKELNLLDIYLIPEDGLLYG</sequence>
<evidence type="ECO:0000313" key="4">
    <source>
        <dbReference type="Proteomes" id="UP000548326"/>
    </source>
</evidence>
<dbReference type="Proteomes" id="UP000548326">
    <property type="component" value="Unassembled WGS sequence"/>
</dbReference>
<protein>
    <submittedName>
        <fullName evidence="2">Uncharacterized protein</fullName>
    </submittedName>
</protein>
<dbReference type="AlphaFoldDB" id="A0A841JL82"/>
<comment type="caution">
    <text evidence="2">The sequence shown here is derived from an EMBL/GenBank/DDBJ whole genome shotgun (WGS) entry which is preliminary data.</text>
</comment>
<dbReference type="RefSeq" id="WP_139332374.1">
    <property type="nucleotide sequence ID" value="NZ_FTMG01000013.1"/>
</dbReference>